<evidence type="ECO:0000313" key="3">
    <source>
        <dbReference type="EMBL" id="CAE7595701.1"/>
    </source>
</evidence>
<evidence type="ECO:0000256" key="1">
    <source>
        <dbReference type="ARBA" id="ARBA00007169"/>
    </source>
</evidence>
<dbReference type="SUPFAM" id="SSF53474">
    <property type="entry name" value="alpha/beta-Hydrolases"/>
    <property type="match status" value="1"/>
</dbReference>
<dbReference type="EMBL" id="CAJNDS010002783">
    <property type="protein sequence ID" value="CAE7595701.1"/>
    <property type="molecule type" value="Genomic_DNA"/>
</dbReference>
<dbReference type="PANTHER" id="PTHR11487:SF0">
    <property type="entry name" value="S-ACYL FATTY ACID SYNTHASE THIOESTERASE, MEDIUM CHAIN"/>
    <property type="match status" value="1"/>
</dbReference>
<dbReference type="GO" id="GO:0008610">
    <property type="term" value="P:lipid biosynthetic process"/>
    <property type="evidence" value="ECO:0007669"/>
    <property type="project" value="TreeGrafter"/>
</dbReference>
<evidence type="ECO:0000313" key="4">
    <source>
        <dbReference type="Proteomes" id="UP000604046"/>
    </source>
</evidence>
<dbReference type="AlphaFoldDB" id="A0A812V3G2"/>
<keyword evidence="4" id="KW-1185">Reference proteome</keyword>
<comment type="similarity">
    <text evidence="1">Belongs to the thioesterase family.</text>
</comment>
<dbReference type="Proteomes" id="UP000604046">
    <property type="component" value="Unassembled WGS sequence"/>
</dbReference>
<comment type="caution">
    <text evidence="3">The sequence shown here is derived from an EMBL/GenBank/DDBJ whole genome shotgun (WGS) entry which is preliminary data.</text>
</comment>
<reference evidence="3" key="1">
    <citation type="submission" date="2021-02" db="EMBL/GenBank/DDBJ databases">
        <authorList>
            <person name="Dougan E. K."/>
            <person name="Rhodes N."/>
            <person name="Thang M."/>
            <person name="Chan C."/>
        </authorList>
    </citation>
    <scope>NUCLEOTIDE SEQUENCE</scope>
</reference>
<dbReference type="OrthoDB" id="10267956at2759"/>
<dbReference type="InterPro" id="IPR012223">
    <property type="entry name" value="TEII"/>
</dbReference>
<dbReference type="PANTHER" id="PTHR11487">
    <property type="entry name" value="THIOESTERASE"/>
    <property type="match status" value="1"/>
</dbReference>
<dbReference type="Pfam" id="PF00975">
    <property type="entry name" value="Thioesterase"/>
    <property type="match status" value="1"/>
</dbReference>
<dbReference type="InterPro" id="IPR001031">
    <property type="entry name" value="Thioesterase"/>
</dbReference>
<organism evidence="3 4">
    <name type="scientific">Symbiodinium natans</name>
    <dbReference type="NCBI Taxonomy" id="878477"/>
    <lineage>
        <taxon>Eukaryota</taxon>
        <taxon>Sar</taxon>
        <taxon>Alveolata</taxon>
        <taxon>Dinophyceae</taxon>
        <taxon>Suessiales</taxon>
        <taxon>Symbiodiniaceae</taxon>
        <taxon>Symbiodinium</taxon>
    </lineage>
</organism>
<gene>
    <name evidence="3" type="primary">lgrE</name>
    <name evidence="3" type="ORF">SNAT2548_LOCUS33898</name>
</gene>
<dbReference type="InterPro" id="IPR029058">
    <property type="entry name" value="AB_hydrolase_fold"/>
</dbReference>
<sequence>MAFDFDDMEAEAQARLAEGNDAAARQALGAAETPNEWRGGTLPPMRNFLDPKKRFLPSRQDLRKYLEPLKLDVVETFNTRIRLFIFPGAGDSVASWVQFVNQVPTWIDVAIYERPGHGQRSLEPFAERLVEDAEEAFRALETVLGPHAKGGSFEGAPFALAAHSMGCQMMMEVALRLRQQMGLSPVAMFPIDRGAPHLPIYTEEGYRLLCMDEPLEFFEGFNPTVHRLMLKPNRHESKDTQRMIDMWKRDLRLCQEHLWPEGHFIFHCDLHVIKAMRNFLLDSKKVLPEEAERVREINWRITNSGPTSAAPWSHESFDAWAQWTTSTCTVHSVDAEHIGVKLHPDTIRILTEVLDSKTAL</sequence>
<evidence type="ECO:0000259" key="2">
    <source>
        <dbReference type="Pfam" id="PF00975"/>
    </source>
</evidence>
<accession>A0A812V3G2</accession>
<protein>
    <submittedName>
        <fullName evidence="3">LgrE protein</fullName>
    </submittedName>
</protein>
<feature type="domain" description="Thioesterase" evidence="2">
    <location>
        <begin position="82"/>
        <end position="338"/>
    </location>
</feature>
<name>A0A812V3G2_9DINO</name>
<proteinExistence type="inferred from homology"/>
<dbReference type="Gene3D" id="3.40.50.1820">
    <property type="entry name" value="alpha/beta hydrolase"/>
    <property type="match status" value="1"/>
</dbReference>